<dbReference type="EMBL" id="HBNR01090077">
    <property type="protein sequence ID" value="CAE4668848.1"/>
    <property type="molecule type" value="Transcribed_RNA"/>
</dbReference>
<sequence length="176" mass="17963">MEGFDGLVASAHGGGLPHRGSDCSSKLHRTRGKDRGGHPLYCRSCVLGRLLVLALATAVLLGPSAMKGTPPRTGFTFQGEGPFESASRRAGGTRSLVGSAVVGAVAGHTVVSLTPIMNLIPFTDFLGTLSGALAGAICTQLPQGHTLEGRLGDFCRSTGCATADLGSAAWRFVRGG</sequence>
<accession>A0A6T1NRM7</accession>
<dbReference type="EMBL" id="HBNR01090079">
    <property type="protein sequence ID" value="CAE4668851.1"/>
    <property type="molecule type" value="Transcribed_RNA"/>
</dbReference>
<evidence type="ECO:0000313" key="2">
    <source>
        <dbReference type="EMBL" id="CAE4668848.1"/>
    </source>
</evidence>
<reference evidence="2" key="1">
    <citation type="submission" date="2021-01" db="EMBL/GenBank/DDBJ databases">
        <authorList>
            <person name="Corre E."/>
            <person name="Pelletier E."/>
            <person name="Niang G."/>
            <person name="Scheremetjew M."/>
            <person name="Finn R."/>
            <person name="Kale V."/>
            <person name="Holt S."/>
            <person name="Cochrane G."/>
            <person name="Meng A."/>
            <person name="Brown T."/>
            <person name="Cohen L."/>
        </authorList>
    </citation>
    <scope>NUCLEOTIDE SEQUENCE</scope>
    <source>
        <strain evidence="2">CCMP3105</strain>
    </source>
</reference>
<feature type="region of interest" description="Disordered" evidence="1">
    <location>
        <begin position="10"/>
        <end position="34"/>
    </location>
</feature>
<dbReference type="AlphaFoldDB" id="A0A6T1NRM7"/>
<proteinExistence type="predicted"/>
<name>A0A6T1NRM7_9DINO</name>
<evidence type="ECO:0000313" key="3">
    <source>
        <dbReference type="EMBL" id="CAE4668851.1"/>
    </source>
</evidence>
<organism evidence="2">
    <name type="scientific">Alexandrium monilatum</name>
    <dbReference type="NCBI Taxonomy" id="311494"/>
    <lineage>
        <taxon>Eukaryota</taxon>
        <taxon>Sar</taxon>
        <taxon>Alveolata</taxon>
        <taxon>Dinophyceae</taxon>
        <taxon>Gonyaulacales</taxon>
        <taxon>Pyrocystaceae</taxon>
        <taxon>Alexandrium</taxon>
    </lineage>
</organism>
<protein>
    <submittedName>
        <fullName evidence="2">Uncharacterized protein</fullName>
    </submittedName>
</protein>
<gene>
    <name evidence="2" type="ORF">AMON00008_LOCUS64627</name>
    <name evidence="3" type="ORF">AMON00008_LOCUS64629</name>
</gene>
<evidence type="ECO:0000256" key="1">
    <source>
        <dbReference type="SAM" id="MobiDB-lite"/>
    </source>
</evidence>